<comment type="caution">
    <text evidence="8">The sequence shown here is derived from an EMBL/GenBank/DDBJ whole genome shotgun (WGS) entry which is preliminary data.</text>
</comment>
<feature type="transmembrane region" description="Helical" evidence="6">
    <location>
        <begin position="85"/>
        <end position="104"/>
    </location>
</feature>
<reference evidence="8 9" key="1">
    <citation type="submission" date="2020-09" db="EMBL/GenBank/DDBJ databases">
        <title>Novel species in genus Gordonia.</title>
        <authorList>
            <person name="Zhang G."/>
        </authorList>
    </citation>
    <scope>NUCLEOTIDE SEQUENCE [LARGE SCALE GENOMIC DNA]</scope>
    <source>
        <strain evidence="8 9">ON-33</strain>
    </source>
</reference>
<keyword evidence="9" id="KW-1185">Reference proteome</keyword>
<dbReference type="Pfam" id="PF05154">
    <property type="entry name" value="TM2"/>
    <property type="match status" value="1"/>
</dbReference>
<name>A0ABR7W7B7_9ACTN</name>
<evidence type="ECO:0000256" key="2">
    <source>
        <dbReference type="ARBA" id="ARBA00022692"/>
    </source>
</evidence>
<protein>
    <submittedName>
        <fullName evidence="8">TM2 domain-containing protein</fullName>
    </submittedName>
</protein>
<accession>A0ABR7W7B7</accession>
<dbReference type="Proteomes" id="UP000602395">
    <property type="component" value="Unassembled WGS sequence"/>
</dbReference>
<proteinExistence type="predicted"/>
<feature type="domain" description="TM2" evidence="7">
    <location>
        <begin position="81"/>
        <end position="130"/>
    </location>
</feature>
<comment type="subcellular location">
    <subcellularLocation>
        <location evidence="1">Membrane</location>
        <topology evidence="1">Multi-pass membrane protein</topology>
    </subcellularLocation>
</comment>
<evidence type="ECO:0000256" key="1">
    <source>
        <dbReference type="ARBA" id="ARBA00004141"/>
    </source>
</evidence>
<feature type="region of interest" description="Disordered" evidence="5">
    <location>
        <begin position="1"/>
        <end position="46"/>
    </location>
</feature>
<evidence type="ECO:0000259" key="7">
    <source>
        <dbReference type="Pfam" id="PF05154"/>
    </source>
</evidence>
<dbReference type="RefSeq" id="WP_190265786.1">
    <property type="nucleotide sequence ID" value="NZ_BAABAD010000003.1"/>
</dbReference>
<evidence type="ECO:0000313" key="9">
    <source>
        <dbReference type="Proteomes" id="UP000602395"/>
    </source>
</evidence>
<evidence type="ECO:0000256" key="5">
    <source>
        <dbReference type="SAM" id="MobiDB-lite"/>
    </source>
</evidence>
<dbReference type="EMBL" id="JACWMS010000001">
    <property type="protein sequence ID" value="MBD1318715.1"/>
    <property type="molecule type" value="Genomic_DNA"/>
</dbReference>
<evidence type="ECO:0000313" key="8">
    <source>
        <dbReference type="EMBL" id="MBD1318715.1"/>
    </source>
</evidence>
<keyword evidence="3 6" id="KW-1133">Transmembrane helix</keyword>
<feature type="transmembrane region" description="Helical" evidence="6">
    <location>
        <begin position="116"/>
        <end position="142"/>
    </location>
</feature>
<evidence type="ECO:0000256" key="6">
    <source>
        <dbReference type="SAM" id="Phobius"/>
    </source>
</evidence>
<sequence>MTYPGQPPNDPRHDPDGWSQAPYGRPYDPYAQGTPHPAGPYPQAHPYASAPGTQPYGAGYPGMDPWAPFGRDPITGLPFSDKSKVVAGLLQIFLGSLGVGRFYLGDFQTGGIQLGLTVIGWITAIFFVGFLVLLGVGIWALIDGIMMLTGSVRDKNGLPLRP</sequence>
<organism evidence="8 9">
    <name type="scientific">Gordonia hankookensis</name>
    <dbReference type="NCBI Taxonomy" id="589403"/>
    <lineage>
        <taxon>Bacteria</taxon>
        <taxon>Bacillati</taxon>
        <taxon>Actinomycetota</taxon>
        <taxon>Actinomycetes</taxon>
        <taxon>Mycobacteriales</taxon>
        <taxon>Gordoniaceae</taxon>
        <taxon>Gordonia</taxon>
    </lineage>
</organism>
<gene>
    <name evidence="8" type="ORF">IDF66_03900</name>
</gene>
<dbReference type="InterPro" id="IPR007829">
    <property type="entry name" value="TM2"/>
</dbReference>
<keyword evidence="2 6" id="KW-0812">Transmembrane</keyword>
<evidence type="ECO:0000256" key="3">
    <source>
        <dbReference type="ARBA" id="ARBA00022989"/>
    </source>
</evidence>
<keyword evidence="4 6" id="KW-0472">Membrane</keyword>
<evidence type="ECO:0000256" key="4">
    <source>
        <dbReference type="ARBA" id="ARBA00023136"/>
    </source>
</evidence>